<comment type="caution">
    <text evidence="2">The sequence shown here is derived from an EMBL/GenBank/DDBJ whole genome shotgun (WGS) entry which is preliminary data.</text>
</comment>
<keyword evidence="1" id="KW-0812">Transmembrane</keyword>
<gene>
    <name evidence="2" type="ORF">BCT74_18810</name>
</gene>
<evidence type="ECO:0008006" key="4">
    <source>
        <dbReference type="Google" id="ProtNLM"/>
    </source>
</evidence>
<dbReference type="EMBL" id="MCYL01000010">
    <property type="protein sequence ID" value="PML57949.1"/>
    <property type="molecule type" value="Genomic_DNA"/>
</dbReference>
<protein>
    <recommendedName>
        <fullName evidence="4">Tetratricopeptide repeat protein</fullName>
    </recommendedName>
</protein>
<keyword evidence="1" id="KW-0472">Membrane</keyword>
<dbReference type="RefSeq" id="WP_102558179.1">
    <property type="nucleotide sequence ID" value="NZ_MCYL01000010.1"/>
</dbReference>
<organism evidence="2 3">
    <name type="scientific">Vibrio lentus</name>
    <dbReference type="NCBI Taxonomy" id="136468"/>
    <lineage>
        <taxon>Bacteria</taxon>
        <taxon>Pseudomonadati</taxon>
        <taxon>Pseudomonadota</taxon>
        <taxon>Gammaproteobacteria</taxon>
        <taxon>Vibrionales</taxon>
        <taxon>Vibrionaceae</taxon>
        <taxon>Vibrio</taxon>
    </lineage>
</organism>
<accession>A0A2N7IJQ1</accession>
<proteinExistence type="predicted"/>
<evidence type="ECO:0000313" key="3">
    <source>
        <dbReference type="Proteomes" id="UP000235746"/>
    </source>
</evidence>
<dbReference type="Proteomes" id="UP000235746">
    <property type="component" value="Unassembled WGS sequence"/>
</dbReference>
<dbReference type="AlphaFoldDB" id="A0A2N7IJQ1"/>
<evidence type="ECO:0000313" key="2">
    <source>
        <dbReference type="EMBL" id="PML57949.1"/>
    </source>
</evidence>
<keyword evidence="1" id="KW-1133">Transmembrane helix</keyword>
<name>A0A2N7IJQ1_9VIBR</name>
<evidence type="ECO:0000256" key="1">
    <source>
        <dbReference type="SAM" id="Phobius"/>
    </source>
</evidence>
<sequence>MTTIIQDKENPIVIEAGIAQRKERLNKVKVYLGISLIFLLSAFVVGVSSKMLLTNFYVLDAEKQLGAFLGNKESQSTKSQAGFDLAKLESAMEKVAECDTNNPDSLLLLAAYQAVIASQVHELEPENDFYSVEHKFEDAIATAKQAQLLRPMNAKAFVAEAEYQWRNGASFEQVNAPFEIALQNGRFERSVALFGLEFYLAYWTRLNVEQRVLVSSYLLEPKKYRINHWQINKIIARSPEKLRACRLLAFNDKTTRACKGT</sequence>
<feature type="transmembrane region" description="Helical" evidence="1">
    <location>
        <begin position="30"/>
        <end position="53"/>
    </location>
</feature>
<reference evidence="3" key="1">
    <citation type="submission" date="2016-07" db="EMBL/GenBank/DDBJ databases">
        <title>Nontailed viruses are major unrecognized killers of bacteria in the ocean.</title>
        <authorList>
            <person name="Kauffman K."/>
            <person name="Hussain F."/>
            <person name="Yang J."/>
            <person name="Arevalo P."/>
            <person name="Brown J."/>
            <person name="Cutler M."/>
            <person name="Kelly L."/>
            <person name="Polz M.F."/>
        </authorList>
    </citation>
    <scope>NUCLEOTIDE SEQUENCE [LARGE SCALE GENOMIC DNA]</scope>
    <source>
        <strain evidence="3">10N.261.51.B8</strain>
    </source>
</reference>